<proteinExistence type="predicted"/>
<evidence type="ECO:0000313" key="3">
    <source>
        <dbReference type="Proteomes" id="UP000324222"/>
    </source>
</evidence>
<reference evidence="2 3" key="1">
    <citation type="submission" date="2019-05" db="EMBL/GenBank/DDBJ databases">
        <title>Another draft genome of Portunus trituberculatus and its Hox gene families provides insights of decapod evolution.</title>
        <authorList>
            <person name="Jeong J.-H."/>
            <person name="Song I."/>
            <person name="Kim S."/>
            <person name="Choi T."/>
            <person name="Kim D."/>
            <person name="Ryu S."/>
            <person name="Kim W."/>
        </authorList>
    </citation>
    <scope>NUCLEOTIDE SEQUENCE [LARGE SCALE GENOMIC DNA]</scope>
    <source>
        <tissue evidence="2">Muscle</tissue>
    </source>
</reference>
<keyword evidence="3" id="KW-1185">Reference proteome</keyword>
<dbReference type="AlphaFoldDB" id="A0A5B7ITI4"/>
<sequence>MKSVLLFTQQCCHEPPPLPPPGPARIPSARLCGRLPLRRPELRGTQASLPGKSFIYIPRPSLRAKLVQLRQRHTNGRGGDSGASSAARSAATSASLTTDSNAVTPTECTVE</sequence>
<organism evidence="2 3">
    <name type="scientific">Portunus trituberculatus</name>
    <name type="common">Swimming crab</name>
    <name type="synonym">Neptunus trituberculatus</name>
    <dbReference type="NCBI Taxonomy" id="210409"/>
    <lineage>
        <taxon>Eukaryota</taxon>
        <taxon>Metazoa</taxon>
        <taxon>Ecdysozoa</taxon>
        <taxon>Arthropoda</taxon>
        <taxon>Crustacea</taxon>
        <taxon>Multicrustacea</taxon>
        <taxon>Malacostraca</taxon>
        <taxon>Eumalacostraca</taxon>
        <taxon>Eucarida</taxon>
        <taxon>Decapoda</taxon>
        <taxon>Pleocyemata</taxon>
        <taxon>Brachyura</taxon>
        <taxon>Eubrachyura</taxon>
        <taxon>Portunoidea</taxon>
        <taxon>Portunidae</taxon>
        <taxon>Portuninae</taxon>
        <taxon>Portunus</taxon>
    </lineage>
</organism>
<evidence type="ECO:0000313" key="2">
    <source>
        <dbReference type="EMBL" id="MPC85673.1"/>
    </source>
</evidence>
<feature type="region of interest" description="Disordered" evidence="1">
    <location>
        <begin position="70"/>
        <end position="111"/>
    </location>
</feature>
<dbReference type="EMBL" id="VSRR010069164">
    <property type="protein sequence ID" value="MPC85673.1"/>
    <property type="molecule type" value="Genomic_DNA"/>
</dbReference>
<comment type="caution">
    <text evidence="2">The sequence shown here is derived from an EMBL/GenBank/DDBJ whole genome shotgun (WGS) entry which is preliminary data.</text>
</comment>
<gene>
    <name evidence="2" type="ORF">E2C01_080456</name>
</gene>
<evidence type="ECO:0000256" key="1">
    <source>
        <dbReference type="SAM" id="MobiDB-lite"/>
    </source>
</evidence>
<dbReference type="Proteomes" id="UP000324222">
    <property type="component" value="Unassembled WGS sequence"/>
</dbReference>
<feature type="compositionally biased region" description="Low complexity" evidence="1">
    <location>
        <begin position="82"/>
        <end position="102"/>
    </location>
</feature>
<accession>A0A5B7ITI4</accession>
<protein>
    <submittedName>
        <fullName evidence="2">Uncharacterized protein</fullName>
    </submittedName>
</protein>
<name>A0A5B7ITI4_PORTR</name>